<keyword evidence="1 6" id="KW-0808">Transferase</keyword>
<dbReference type="InterPro" id="IPR044791">
    <property type="entry name" value="Beta-glucanase/XTH"/>
</dbReference>
<dbReference type="GO" id="GO:0016762">
    <property type="term" value="F:xyloglucan:xyloglucosyl transferase activity"/>
    <property type="evidence" value="ECO:0007669"/>
    <property type="project" value="UniProtKB-EC"/>
</dbReference>
<keyword evidence="10" id="KW-1185">Reference proteome</keyword>
<keyword evidence="6" id="KW-0961">Cell wall biogenesis/degradation</keyword>
<evidence type="ECO:0000313" key="9">
    <source>
        <dbReference type="EMBL" id="RLN17996.1"/>
    </source>
</evidence>
<protein>
    <recommendedName>
        <fullName evidence="6">Xyloglucan endotransglucosylase/hydrolase</fullName>
        <ecNumber evidence="6">2.4.1.207</ecNumber>
    </recommendedName>
</protein>
<dbReference type="STRING" id="4540.A0A3L6SDE6"/>
<dbReference type="AlphaFoldDB" id="A0A3L6SDE6"/>
<keyword evidence="2 6" id="KW-0378">Hydrolase</keyword>
<evidence type="ECO:0000256" key="7">
    <source>
        <dbReference type="SAM" id="MobiDB-lite"/>
    </source>
</evidence>
<dbReference type="GO" id="GO:0071555">
    <property type="term" value="P:cell wall organization"/>
    <property type="evidence" value="ECO:0007669"/>
    <property type="project" value="UniProtKB-KW"/>
</dbReference>
<dbReference type="Gene3D" id="2.60.120.200">
    <property type="match status" value="1"/>
</dbReference>
<dbReference type="InterPro" id="IPR000757">
    <property type="entry name" value="Beta-glucanase-like"/>
</dbReference>
<feature type="chain" id="PRO_5017852442" description="Xyloglucan endotransglucosylase/hydrolase" evidence="6">
    <location>
        <begin position="24"/>
        <end position="348"/>
    </location>
</feature>
<sequence>MATGAALMVVLSWAAGLAAAAAAASVDTSPVPFQAGYMPLFGGDNLVRSPGGRSVRLKLDRRTGSGFVSKSAYHHGYFSASIKLPDDHTAGVVVAFYLSNADVFPRNHDEVDFELLGNRRGHEWRVQTNVYGNGSTSRGREERYLLPFDPTLRPHAYAVAWTPTAVVFYVDGTPIREVVRVPAMGGDFPSKPMSVYATIWDGSAWATEGGRYKVDYAHAPFAADFSQLVLGGCPAGGGGGARCAVAVMTAEFAVMTPAKRAAMRRFRRRHLLYTVCHDRYRYKGTVFPECDDADGSERDDFHRWGESKRVSPGRRGYKQQQEKEEPRADKAAGGRPSTWPTIGTLRAD</sequence>
<dbReference type="GO" id="GO:0010411">
    <property type="term" value="P:xyloglucan metabolic process"/>
    <property type="evidence" value="ECO:0007669"/>
    <property type="project" value="InterPro"/>
</dbReference>
<dbReference type="SUPFAM" id="SSF49899">
    <property type="entry name" value="Concanavalin A-like lectins/glucanases"/>
    <property type="match status" value="1"/>
</dbReference>
<dbReference type="EC" id="2.4.1.207" evidence="6"/>
<dbReference type="OrthoDB" id="4781at2759"/>
<feature type="active site" description="Proton donor" evidence="5">
    <location>
        <position position="114"/>
    </location>
</feature>
<dbReference type="InterPro" id="IPR010713">
    <property type="entry name" value="XET_C"/>
</dbReference>
<keyword evidence="6" id="KW-0134">Cell wall</keyword>
<keyword evidence="6" id="KW-0732">Signal</keyword>
<feature type="region of interest" description="Disordered" evidence="7">
    <location>
        <begin position="297"/>
        <end position="348"/>
    </location>
</feature>
<evidence type="ECO:0000313" key="10">
    <source>
        <dbReference type="Proteomes" id="UP000275267"/>
    </source>
</evidence>
<reference evidence="10" key="1">
    <citation type="journal article" date="2019" name="Nat. Commun.">
        <title>The genome of broomcorn millet.</title>
        <authorList>
            <person name="Zou C."/>
            <person name="Miki D."/>
            <person name="Li D."/>
            <person name="Tang Q."/>
            <person name="Xiao L."/>
            <person name="Rajput S."/>
            <person name="Deng P."/>
            <person name="Jia W."/>
            <person name="Huang R."/>
            <person name="Zhang M."/>
            <person name="Sun Y."/>
            <person name="Hu J."/>
            <person name="Fu X."/>
            <person name="Schnable P.S."/>
            <person name="Li F."/>
            <person name="Zhang H."/>
            <person name="Feng B."/>
            <person name="Zhu X."/>
            <person name="Liu R."/>
            <person name="Schnable J.C."/>
            <person name="Zhu J.-K."/>
            <person name="Zhang H."/>
        </authorList>
    </citation>
    <scope>NUCLEOTIDE SEQUENCE [LARGE SCALE GENOMIC DNA]</scope>
</reference>
<comment type="caution">
    <text evidence="9">The sequence shown here is derived from an EMBL/GenBank/DDBJ whole genome shotgun (WGS) entry which is preliminary data.</text>
</comment>
<feature type="compositionally biased region" description="Basic and acidic residues" evidence="7">
    <location>
        <begin position="297"/>
        <end position="309"/>
    </location>
</feature>
<dbReference type="Pfam" id="PF06955">
    <property type="entry name" value="XET_C"/>
    <property type="match status" value="1"/>
</dbReference>
<accession>A0A3L6SDE6</accession>
<dbReference type="InterPro" id="IPR013320">
    <property type="entry name" value="ConA-like_dom_sf"/>
</dbReference>
<keyword evidence="6" id="KW-0052">Apoplast</keyword>
<keyword evidence="4 6" id="KW-0326">Glycosidase</keyword>
<evidence type="ECO:0000256" key="3">
    <source>
        <dbReference type="ARBA" id="ARBA00023157"/>
    </source>
</evidence>
<dbReference type="Pfam" id="PF00722">
    <property type="entry name" value="Glyco_hydro_16"/>
    <property type="match status" value="1"/>
</dbReference>
<comment type="function">
    <text evidence="6">Catalyzes xyloglucan endohydrolysis (XEH) and/or endotransglycosylation (XET). Cleaves and religates xyloglucan polymers, an essential constituent of the primary cell wall, and thereby participates in cell wall construction of growing tissues.</text>
</comment>
<dbReference type="GO" id="GO:0042546">
    <property type="term" value="P:cell wall biogenesis"/>
    <property type="evidence" value="ECO:0007669"/>
    <property type="project" value="InterPro"/>
</dbReference>
<gene>
    <name evidence="9" type="ORF">C2845_PM02G18820</name>
</gene>
<dbReference type="Proteomes" id="UP000275267">
    <property type="component" value="Unassembled WGS sequence"/>
</dbReference>
<dbReference type="PROSITE" id="PS51762">
    <property type="entry name" value="GH16_2"/>
    <property type="match status" value="1"/>
</dbReference>
<keyword evidence="6" id="KW-0964">Secreted</keyword>
<feature type="active site" description="Proton donor" evidence="5">
    <location>
        <position position="110"/>
    </location>
</feature>
<name>A0A3L6SDE6_PANMI</name>
<dbReference type="InterPro" id="IPR016455">
    <property type="entry name" value="XTH"/>
</dbReference>
<feature type="compositionally biased region" description="Basic and acidic residues" evidence="7">
    <location>
        <begin position="320"/>
        <end position="332"/>
    </location>
</feature>
<feature type="domain" description="GH16" evidence="8">
    <location>
        <begin position="24"/>
        <end position="225"/>
    </location>
</feature>
<keyword evidence="3" id="KW-1015">Disulfide bond</keyword>
<feature type="signal peptide" evidence="6">
    <location>
        <begin position="1"/>
        <end position="23"/>
    </location>
</feature>
<comment type="subcellular location">
    <subcellularLocation>
        <location evidence="6">Secreted</location>
        <location evidence="6">Cell wall</location>
    </subcellularLocation>
    <subcellularLocation>
        <location evidence="6">Secreted</location>
        <location evidence="6">Extracellular space</location>
        <location evidence="6">Apoplast</location>
    </subcellularLocation>
</comment>
<evidence type="ECO:0000256" key="1">
    <source>
        <dbReference type="ARBA" id="ARBA00022679"/>
    </source>
</evidence>
<evidence type="ECO:0000256" key="6">
    <source>
        <dbReference type="RuleBase" id="RU361120"/>
    </source>
</evidence>
<comment type="similarity">
    <text evidence="6">Belongs to the glycosyl hydrolase 16 family.</text>
</comment>
<dbReference type="GO" id="GO:0004553">
    <property type="term" value="F:hydrolase activity, hydrolyzing O-glycosyl compounds"/>
    <property type="evidence" value="ECO:0007669"/>
    <property type="project" value="InterPro"/>
</dbReference>
<evidence type="ECO:0000256" key="4">
    <source>
        <dbReference type="ARBA" id="ARBA00023295"/>
    </source>
</evidence>
<proteinExistence type="inferred from homology"/>
<evidence type="ECO:0000256" key="2">
    <source>
        <dbReference type="ARBA" id="ARBA00022801"/>
    </source>
</evidence>
<comment type="PTM">
    <text evidence="6">Contains at least one intrachain disulfide bond essential for its enzymatic activity.</text>
</comment>
<dbReference type="PANTHER" id="PTHR31062">
    <property type="entry name" value="XYLOGLUCAN ENDOTRANSGLUCOSYLASE/HYDROLASE PROTEIN 8-RELATED"/>
    <property type="match status" value="1"/>
</dbReference>
<dbReference type="EMBL" id="PQIB02000005">
    <property type="protein sequence ID" value="RLN17996.1"/>
    <property type="molecule type" value="Genomic_DNA"/>
</dbReference>
<evidence type="ECO:0000259" key="8">
    <source>
        <dbReference type="PROSITE" id="PS51762"/>
    </source>
</evidence>
<dbReference type="GO" id="GO:0048046">
    <property type="term" value="C:apoplast"/>
    <property type="evidence" value="ECO:0007669"/>
    <property type="project" value="UniProtKB-SubCell"/>
</dbReference>
<organism evidence="9 10">
    <name type="scientific">Panicum miliaceum</name>
    <name type="common">Proso millet</name>
    <name type="synonym">Broomcorn millet</name>
    <dbReference type="NCBI Taxonomy" id="4540"/>
    <lineage>
        <taxon>Eukaryota</taxon>
        <taxon>Viridiplantae</taxon>
        <taxon>Streptophyta</taxon>
        <taxon>Embryophyta</taxon>
        <taxon>Tracheophyta</taxon>
        <taxon>Spermatophyta</taxon>
        <taxon>Magnoliopsida</taxon>
        <taxon>Liliopsida</taxon>
        <taxon>Poales</taxon>
        <taxon>Poaceae</taxon>
        <taxon>PACMAD clade</taxon>
        <taxon>Panicoideae</taxon>
        <taxon>Panicodae</taxon>
        <taxon>Paniceae</taxon>
        <taxon>Panicinae</taxon>
        <taxon>Panicum</taxon>
        <taxon>Panicum sect. Panicum</taxon>
    </lineage>
</organism>
<evidence type="ECO:0000256" key="5">
    <source>
        <dbReference type="PIRSR" id="PIRSR005604-1"/>
    </source>
</evidence>
<dbReference type="PIRSF" id="PIRSF005604">
    <property type="entry name" value="XET"/>
    <property type="match status" value="1"/>
</dbReference>